<proteinExistence type="predicted"/>
<protein>
    <submittedName>
        <fullName evidence="2">Aryl-alcohol dehydrogenase-like predicted oxidoreductase</fullName>
    </submittedName>
</protein>
<accession>A0A327RWW3</accession>
<dbReference type="InterPro" id="IPR053135">
    <property type="entry name" value="AKR2_Oxidoreductase"/>
</dbReference>
<dbReference type="PANTHER" id="PTHR43312:SF1">
    <property type="entry name" value="NADP-DEPENDENT OXIDOREDUCTASE DOMAIN-CONTAINING PROTEIN"/>
    <property type="match status" value="1"/>
</dbReference>
<dbReference type="RefSeq" id="WP_111636504.1">
    <property type="nucleotide sequence ID" value="NZ_QLLR01000055.1"/>
</dbReference>
<dbReference type="PANTHER" id="PTHR43312">
    <property type="entry name" value="D-THREO-ALDOSE 1-DEHYDROGENASE"/>
    <property type="match status" value="1"/>
</dbReference>
<dbReference type="CDD" id="cd19099">
    <property type="entry name" value="AKR_unchar"/>
    <property type="match status" value="1"/>
</dbReference>
<evidence type="ECO:0000259" key="1">
    <source>
        <dbReference type="Pfam" id="PF00248"/>
    </source>
</evidence>
<evidence type="ECO:0000313" key="2">
    <source>
        <dbReference type="EMBL" id="RAJ19963.1"/>
    </source>
</evidence>
<evidence type="ECO:0000313" key="3">
    <source>
        <dbReference type="Proteomes" id="UP000249754"/>
    </source>
</evidence>
<dbReference type="InterPro" id="IPR036812">
    <property type="entry name" value="NAD(P)_OxRdtase_dom_sf"/>
</dbReference>
<reference evidence="2 3" key="1">
    <citation type="submission" date="2018-06" db="EMBL/GenBank/DDBJ databases">
        <title>Genomic Encyclopedia of Archaeal and Bacterial Type Strains, Phase II (KMG-II): from individual species to whole genera.</title>
        <authorList>
            <person name="Goeker M."/>
        </authorList>
    </citation>
    <scope>NUCLEOTIDE SEQUENCE [LARGE SCALE GENOMIC DNA]</scope>
    <source>
        <strain evidence="2 3">DSM 14825</strain>
    </source>
</reference>
<dbReference type="InterPro" id="IPR023210">
    <property type="entry name" value="NADP_OxRdtase_dom"/>
</dbReference>
<comment type="caution">
    <text evidence="2">The sequence shown here is derived from an EMBL/GenBank/DDBJ whole genome shotgun (WGS) entry which is preliminary data.</text>
</comment>
<dbReference type="Gene3D" id="3.20.20.100">
    <property type="entry name" value="NADP-dependent oxidoreductase domain"/>
    <property type="match status" value="1"/>
</dbReference>
<dbReference type="Proteomes" id="UP000249754">
    <property type="component" value="Unassembled WGS sequence"/>
</dbReference>
<name>A0A327RWW3_9SPHI</name>
<dbReference type="EMBL" id="QLLR01000055">
    <property type="protein sequence ID" value="RAJ19963.1"/>
    <property type="molecule type" value="Genomic_DNA"/>
</dbReference>
<dbReference type="SUPFAM" id="SSF51430">
    <property type="entry name" value="NAD(P)-linked oxidoreductase"/>
    <property type="match status" value="1"/>
</dbReference>
<dbReference type="OrthoDB" id="9773828at2"/>
<sequence length="423" mass="49193">MIELDKLSKIGMGTYRMSDHSSENREALCYAIQKGCNLIDTASNYMNGESEKLIGRFLNKVDYNEVFIISKAGYISGENINILTELNKDGKALTGVVNISDNFKHSIHPDYLQFQIDSSLRRLNRKFLDCFMLHSPEYYFQDKINKPNRKEYYTRIRTAFEFLEDKVQKGIIRYYDVSSNTLHTDYKIPNSTDINKLILISKETSVNNHFKMIQFPFNIIEREASLNNKNHNRSLLNIAKENGLTTLGNRPLNANSQQGLLQLVIHDLSHLNLNDKEGFVTWNECIGIIKDRLIEIGNDSDITDIRVLVALEQNWMKIDNKAAFEKIFHGLFFPFINLIFDDKIPLEADLLFKKFESICWNYHLKALSEKTIKYLKLNNLEYLTKGTNSLPFKLCKEYLSLGIDHVLVGMRKKQYVNDMKDFF</sequence>
<dbReference type="Pfam" id="PF00248">
    <property type="entry name" value="Aldo_ket_red"/>
    <property type="match status" value="1"/>
</dbReference>
<gene>
    <name evidence="2" type="ORF">LY11_05240</name>
</gene>
<feature type="domain" description="NADP-dependent oxidoreductase" evidence="1">
    <location>
        <begin position="9"/>
        <end position="253"/>
    </location>
</feature>
<organism evidence="2 3">
    <name type="scientific">Pedobacter cryoconitis</name>
    <dbReference type="NCBI Taxonomy" id="188932"/>
    <lineage>
        <taxon>Bacteria</taxon>
        <taxon>Pseudomonadati</taxon>
        <taxon>Bacteroidota</taxon>
        <taxon>Sphingobacteriia</taxon>
        <taxon>Sphingobacteriales</taxon>
        <taxon>Sphingobacteriaceae</taxon>
        <taxon>Pedobacter</taxon>
    </lineage>
</organism>
<dbReference type="AlphaFoldDB" id="A0A327RWW3"/>